<dbReference type="EMBL" id="CP000101">
    <property type="protein sequence ID" value="ABB58686.1"/>
    <property type="molecule type" value="Genomic_DNA"/>
</dbReference>
<proteinExistence type="predicted"/>
<accession>Q8KUX0</accession>
<dbReference type="RefSeq" id="WP_011055121.1">
    <property type="nucleotide sequence ID" value="NC_007595.1"/>
</dbReference>
<keyword evidence="1" id="KW-0614">Plasmid</keyword>
<organism evidence="1">
    <name type="scientific">Synechococcus elongatus (strain ATCC 33912 / PCC 7942 / FACHB-805)</name>
    <name type="common">Anacystis nidulans R2</name>
    <dbReference type="NCBI Taxonomy" id="1140"/>
    <lineage>
        <taxon>Bacteria</taxon>
        <taxon>Bacillati</taxon>
        <taxon>Cyanobacteriota</taxon>
        <taxon>Cyanophyceae</taxon>
        <taxon>Synechococcales</taxon>
        <taxon>Synechococcaceae</taxon>
        <taxon>Synechococcus</taxon>
    </lineage>
</organism>
<geneLocation type="plasmid" evidence="2">
    <name>1</name>
</geneLocation>
<dbReference type="AlphaFoldDB" id="Q8KUX0"/>
<reference evidence="1" key="2">
    <citation type="journal article" date="2008" name="Plasmid">
        <title>The complete sequence and functional analysis of pANL, the large plasmid of the unicellular freshwater cyanobacterium Synechococcus elongatus PCC 7942.</title>
        <authorList>
            <person name="Chen Y."/>
            <person name="Kay Holtman C."/>
            <person name="Magnuson R.D."/>
            <person name="Youderian P.A."/>
            <person name="Golden S.S."/>
        </authorList>
    </citation>
    <scope>NUCLEOTIDE SEQUENCE</scope>
    <source>
        <strain evidence="1">PCC 7942</strain>
        <plasmid evidence="1">pANL</plasmid>
    </source>
</reference>
<evidence type="ECO:0000313" key="2">
    <source>
        <dbReference type="EMBL" id="ABB58686.1"/>
    </source>
</evidence>
<dbReference type="Proteomes" id="UP000889800">
    <property type="component" value="Plasmid pANL"/>
</dbReference>
<protein>
    <submittedName>
        <fullName evidence="1">ANL03</fullName>
    </submittedName>
</protein>
<dbReference type="BioCyc" id="SYNEL:SYNPCC7942_B2657-MONOMER"/>
<name>Q8KUX0_SYNE7</name>
<dbReference type="PaxDb" id="1140-Synpcc7942_B2657"/>
<gene>
    <name evidence="2" type="ordered locus">Synpcc7942_B2657</name>
    <name evidence="1" type="ORF">anL03</name>
</gene>
<evidence type="ECO:0000313" key="3">
    <source>
        <dbReference type="Proteomes" id="UP000889800"/>
    </source>
</evidence>
<reference evidence="2 3" key="1">
    <citation type="submission" date="2005-08" db="EMBL/GenBank/DDBJ databases">
        <title>Complete sequence of plasmid 1 of Synechococcus elongatus PCC 7942.</title>
        <authorList>
            <consortium name="US DOE Joint Genome Institute"/>
            <person name="Copeland A."/>
            <person name="Lucas S."/>
            <person name="Lapidus A."/>
            <person name="Barry K."/>
            <person name="Detter J.C."/>
            <person name="Glavina T."/>
            <person name="Hammon N."/>
            <person name="Israni S."/>
            <person name="Pitluck S."/>
            <person name="Schmutz J."/>
            <person name="Larimer F."/>
            <person name="Land M."/>
            <person name="Kyrpides N."/>
            <person name="Lykidis A."/>
            <person name="Richardson P."/>
        </authorList>
    </citation>
    <scope>NUCLEOTIDE SEQUENCE [LARGE SCALE GENOMIC DNA]</scope>
    <source>
        <strain evidence="3">ATCC 33912 / PCC 7942 / FACHB-805</strain>
        <strain evidence="2">PCC 7942</strain>
        <plasmid evidence="2">1</plasmid>
        <plasmid evidence="3">pANL</plasmid>
    </source>
</reference>
<dbReference type="EMBL" id="AF441790">
    <property type="protein sequence ID" value="AAM81134.1"/>
    <property type="molecule type" value="Genomic_DNA"/>
</dbReference>
<keyword evidence="3" id="KW-1185">Reference proteome</keyword>
<dbReference type="HOGENOM" id="CLU_2738585_0_0_3"/>
<sequence length="71" mass="8241">MIKPRAFRRVEDCSFCLFASDQPTQPCLARVTAPEGDRCLDFRSRQSLGNHYPLSDRLPRHSIAKHLDWLN</sequence>
<dbReference type="KEGG" id="syf:Synpcc7942_B2657"/>
<dbReference type="OrthoDB" id="516763at2"/>
<evidence type="ECO:0000313" key="1">
    <source>
        <dbReference type="EMBL" id="AAM81134.1"/>
    </source>
</evidence>
<geneLocation type="plasmid" evidence="1 3">
    <name>pANL</name>
</geneLocation>